<protein>
    <submittedName>
        <fullName evidence="3">Acetyltransferase-like isoleucine patch superfamily enzyme</fullName>
    </submittedName>
</protein>
<dbReference type="Gene3D" id="2.160.10.10">
    <property type="entry name" value="Hexapeptide repeat proteins"/>
    <property type="match status" value="1"/>
</dbReference>
<sequence length="187" mass="20623">MKKKRKYDVITDYLKILFSCFPRKFRVKLFEFSRKIIGLKGQIIRGSLLKTLAKECGQNVIIFHDVYLSHIESLSLGSNISIHPMSFIDAAGRVKIGDNVSIAHGTSILSTSHKYCELGTPIREQGYIFSETVVKENVWIGAKVTILCGITVESGCVIAANSVVNKNTAIDSIVGGCPAKFIKSRVN</sequence>
<organism evidence="3 4">
    <name type="scientific">Saliterribacillus persicus</name>
    <dbReference type="NCBI Taxonomy" id="930114"/>
    <lineage>
        <taxon>Bacteria</taxon>
        <taxon>Bacillati</taxon>
        <taxon>Bacillota</taxon>
        <taxon>Bacilli</taxon>
        <taxon>Bacillales</taxon>
        <taxon>Bacillaceae</taxon>
        <taxon>Saliterribacillus</taxon>
    </lineage>
</organism>
<evidence type="ECO:0000256" key="2">
    <source>
        <dbReference type="ARBA" id="ARBA00022679"/>
    </source>
</evidence>
<dbReference type="AlphaFoldDB" id="A0A368YDF1"/>
<reference evidence="3 4" key="1">
    <citation type="submission" date="2018-07" db="EMBL/GenBank/DDBJ databases">
        <title>Genomic Encyclopedia of Type Strains, Phase IV (KMG-IV): sequencing the most valuable type-strain genomes for metagenomic binning, comparative biology and taxonomic classification.</title>
        <authorList>
            <person name="Goeker M."/>
        </authorList>
    </citation>
    <scope>NUCLEOTIDE SEQUENCE [LARGE SCALE GENOMIC DNA]</scope>
    <source>
        <strain evidence="3 4">DSM 27696</strain>
    </source>
</reference>
<dbReference type="Pfam" id="PF00132">
    <property type="entry name" value="Hexapep"/>
    <property type="match status" value="1"/>
</dbReference>
<dbReference type="InterPro" id="IPR011004">
    <property type="entry name" value="Trimer_LpxA-like_sf"/>
</dbReference>
<dbReference type="PANTHER" id="PTHR23416">
    <property type="entry name" value="SIALIC ACID SYNTHASE-RELATED"/>
    <property type="match status" value="1"/>
</dbReference>
<dbReference type="Proteomes" id="UP000252585">
    <property type="component" value="Unassembled WGS sequence"/>
</dbReference>
<name>A0A368YDF1_9BACI</name>
<dbReference type="OrthoDB" id="9801697at2"/>
<evidence type="ECO:0000313" key="3">
    <source>
        <dbReference type="EMBL" id="RCW77366.1"/>
    </source>
</evidence>
<accession>A0A368YDF1</accession>
<gene>
    <name evidence="3" type="ORF">DFR57_101238</name>
</gene>
<evidence type="ECO:0000313" key="4">
    <source>
        <dbReference type="Proteomes" id="UP000252585"/>
    </source>
</evidence>
<comment type="caution">
    <text evidence="3">The sequence shown here is derived from an EMBL/GenBank/DDBJ whole genome shotgun (WGS) entry which is preliminary data.</text>
</comment>
<dbReference type="SUPFAM" id="SSF51161">
    <property type="entry name" value="Trimeric LpxA-like enzymes"/>
    <property type="match status" value="1"/>
</dbReference>
<comment type="similarity">
    <text evidence="1">Belongs to the transferase hexapeptide repeat family.</text>
</comment>
<keyword evidence="2 3" id="KW-0808">Transferase</keyword>
<dbReference type="RefSeq" id="WP_114351300.1">
    <property type="nucleotide sequence ID" value="NZ_QPJJ01000001.1"/>
</dbReference>
<dbReference type="InterPro" id="IPR051159">
    <property type="entry name" value="Hexapeptide_acetyltransf"/>
</dbReference>
<proteinExistence type="inferred from homology"/>
<dbReference type="CDD" id="cd04647">
    <property type="entry name" value="LbH_MAT_like"/>
    <property type="match status" value="1"/>
</dbReference>
<evidence type="ECO:0000256" key="1">
    <source>
        <dbReference type="ARBA" id="ARBA00007274"/>
    </source>
</evidence>
<dbReference type="GO" id="GO:0008374">
    <property type="term" value="F:O-acyltransferase activity"/>
    <property type="evidence" value="ECO:0007669"/>
    <property type="project" value="TreeGrafter"/>
</dbReference>
<dbReference type="GO" id="GO:0005829">
    <property type="term" value="C:cytosol"/>
    <property type="evidence" value="ECO:0007669"/>
    <property type="project" value="TreeGrafter"/>
</dbReference>
<dbReference type="PANTHER" id="PTHR23416:SF23">
    <property type="entry name" value="ACETYLTRANSFERASE C18B11.09C-RELATED"/>
    <property type="match status" value="1"/>
</dbReference>
<dbReference type="InterPro" id="IPR001451">
    <property type="entry name" value="Hexapep"/>
</dbReference>
<keyword evidence="4" id="KW-1185">Reference proteome</keyword>
<dbReference type="EMBL" id="QPJJ01000001">
    <property type="protein sequence ID" value="RCW77366.1"/>
    <property type="molecule type" value="Genomic_DNA"/>
</dbReference>